<dbReference type="Pfam" id="PF20842">
    <property type="entry name" value="Rax2_2"/>
    <property type="match status" value="1"/>
</dbReference>
<sequence>MRIPSSLGLTAELACLIRLWPLLTSLIPRTQGVDFTPVPSPDLDISNLGQVALTGDFDSISLYTYQQQTENAFSTNGTQSIISQLPNGDFASAANADGYIKAMCEFVMKNGQSAGVIVGGNFTSIGGVQAQGVAMFDPIKGAITPLPGLTGQANALLCDQDTNTVYVGGQFKGANSTNAVAWVGQSGWANLPFQGFNGPVNSIIKSTNNTIIFGGSFTGLGNKTTPAKKDQQVINISSANLSSAATSSTDGFNQESNIVCKTSGQDGAGNTWLLEDETPGWWRADMNFGYEPSLLRIWNTHYEGRGTKTFRFTAIPINGIMNFTYTDPDTGENSVCDARCPLSSNPSVSYQDFRFNNVVGMGAFRIDISDWYGKGGGLDGVELFQNDIFAYAESDLNEPACANSNFPSNSTVTGPWQVTPSGQSVSRYLSADLSGDIESQNVSVVFQPDIQQQGNYTVNLFTPGCLQDNSCDKRGIVNVTGVYAASTSNGPPLPTSVYQTNNYDKYDEIYRGPVDINSGGFRPSVTLTPVSSQDQEIVLVAQRVQFVPLGNATSTLNGLYEFDPNSQTFDPTTLNSTIDEAGANLNTGAIITSMATLKNASYVGGNFSDEDAGFRNIFAIGTGNATALPNGGLNDQVSSMILYEEMLYIGGNFTNTMNGSVPGLNNVAAFNTTSQAWQALGAGVNGAVDTVVGFTLNVTTNTPELCISFNGFFDQIEASDPNKAIPVQGFGVWVPSRQDWLQNLKLASQAVSGKLSAMTNVTGGVPQLAGSLSAQDMSASDAVKLSSNPLSLSGIQIGIQPQPAGPQTRKRALSDQNVTGVVTGLFYTNDTAKLNYTVLGGHFTGTASDGSPIDNLALINNGGGSPGTIKGLPSGLDSDSAFLALAPAGTLLYAGGSISGKVNNEDVNGLVVYDLQSQEYSSPQPAALGGDNVAVNAITTPPDNKTGQVYVGGNFATAGSLGCPSVCVFESGVWSPPGSGIGGTVYTFMWQGNNKLLVGGNLTVMNNATSLANYDTKKSKWTNLNGAEANVPGPVTAMTKAKGDASQFWIAGKASNNSAYLMKYDGSNFQTISDSLGNQTTIRGLSMLPLKKSHGDSDLVKNDMTLMVTGELNLPNFGNASAALFNGTTFSPFILSNSGNGPGSLSQLVSQSSPQFPNGSGKLAVGFVVLIALACALGCIFLLVVAGILVERYRRKHAGYSPAPTTAYFDKTSNMSRIPPEHLFGRLGQSRTPPML</sequence>
<dbReference type="SUPFAM" id="SSF50965">
    <property type="entry name" value="Galactose oxidase, central domain"/>
    <property type="match status" value="1"/>
</dbReference>
<keyword evidence="1" id="KW-0812">Transmembrane</keyword>
<protein>
    <recommendedName>
        <fullName evidence="8">Cellular morphogenesis protein</fullName>
    </recommendedName>
</protein>
<dbReference type="GO" id="GO:1902929">
    <property type="term" value="C:plasma membrane of growing cell tip"/>
    <property type="evidence" value="ECO:0007669"/>
    <property type="project" value="TreeGrafter"/>
</dbReference>
<dbReference type="Pfam" id="PF12768">
    <property type="entry name" value="Rax2"/>
    <property type="match status" value="1"/>
</dbReference>
<feature type="domain" description="Rax2-like C-terminal" evidence="3">
    <location>
        <begin position="910"/>
        <end position="1156"/>
    </location>
</feature>
<evidence type="ECO:0000256" key="2">
    <source>
        <dbReference type="SAM" id="SignalP"/>
    </source>
</evidence>
<feature type="domain" description="Rax2-like second" evidence="4">
    <location>
        <begin position="229"/>
        <end position="378"/>
    </location>
</feature>
<dbReference type="Pfam" id="PF20843">
    <property type="entry name" value="Rax2_3"/>
    <property type="match status" value="1"/>
</dbReference>
<proteinExistence type="predicted"/>
<reference evidence="6" key="1">
    <citation type="journal article" date="2023" name="Genome Biol. Evol.">
        <title>First Whole Genome Sequence and Flow Cytometry Genome Size Data for the Lichen-Forming Fungus Ramalina farinacea (Ascomycota).</title>
        <authorList>
            <person name="Llewellyn T."/>
            <person name="Mian S."/>
            <person name="Hill R."/>
            <person name="Leitch I.J."/>
            <person name="Gaya E."/>
        </authorList>
    </citation>
    <scope>NUCLEOTIDE SEQUENCE</scope>
    <source>
        <strain evidence="6">LIQ254RAFAR</strain>
    </source>
</reference>
<evidence type="ECO:0000256" key="1">
    <source>
        <dbReference type="SAM" id="Phobius"/>
    </source>
</evidence>
<keyword evidence="1" id="KW-1133">Transmembrane helix</keyword>
<dbReference type="Proteomes" id="UP001161017">
    <property type="component" value="Unassembled WGS sequence"/>
</dbReference>
<evidence type="ECO:0008006" key="8">
    <source>
        <dbReference type="Google" id="ProtNLM"/>
    </source>
</evidence>
<dbReference type="InterPro" id="IPR011043">
    <property type="entry name" value="Gal_Oxase/kelch_b-propeller"/>
</dbReference>
<comment type="caution">
    <text evidence="6">The sequence shown here is derived from an EMBL/GenBank/DDBJ whole genome shotgun (WGS) entry which is preliminary data.</text>
</comment>
<dbReference type="PANTHER" id="PTHR31778:SF2">
    <property type="entry name" value="BUD SITE SELECTION PROTEIN RAX2"/>
    <property type="match status" value="1"/>
</dbReference>
<dbReference type="PANTHER" id="PTHR31778">
    <property type="entry name" value="BUD SITE SELECTION PROTEIN RAX2"/>
    <property type="match status" value="1"/>
</dbReference>
<evidence type="ECO:0000313" key="6">
    <source>
        <dbReference type="EMBL" id="MDI1488302.1"/>
    </source>
</evidence>
<feature type="domain" description="Rax2-like third" evidence="5">
    <location>
        <begin position="389"/>
        <end position="546"/>
    </location>
</feature>
<dbReference type="InterPro" id="IPR015915">
    <property type="entry name" value="Kelch-typ_b-propeller"/>
</dbReference>
<keyword evidence="2" id="KW-0732">Signal</keyword>
<dbReference type="InterPro" id="IPR048266">
    <property type="entry name" value="Rax2-like_second"/>
</dbReference>
<dbReference type="EMBL" id="JAPUFD010000007">
    <property type="protein sequence ID" value="MDI1488302.1"/>
    <property type="molecule type" value="Genomic_DNA"/>
</dbReference>
<feature type="signal peptide" evidence="2">
    <location>
        <begin position="1"/>
        <end position="32"/>
    </location>
</feature>
<accession>A0AA43QLY5</accession>
<evidence type="ECO:0000259" key="5">
    <source>
        <dbReference type="Pfam" id="PF20843"/>
    </source>
</evidence>
<organism evidence="6 7">
    <name type="scientific">Ramalina farinacea</name>
    <dbReference type="NCBI Taxonomy" id="258253"/>
    <lineage>
        <taxon>Eukaryota</taxon>
        <taxon>Fungi</taxon>
        <taxon>Dikarya</taxon>
        <taxon>Ascomycota</taxon>
        <taxon>Pezizomycotina</taxon>
        <taxon>Lecanoromycetes</taxon>
        <taxon>OSLEUM clade</taxon>
        <taxon>Lecanoromycetidae</taxon>
        <taxon>Lecanorales</taxon>
        <taxon>Lecanorineae</taxon>
        <taxon>Ramalinaceae</taxon>
        <taxon>Ramalina</taxon>
    </lineage>
</organism>
<evidence type="ECO:0000313" key="7">
    <source>
        <dbReference type="Proteomes" id="UP001161017"/>
    </source>
</evidence>
<evidence type="ECO:0000259" key="3">
    <source>
        <dbReference type="Pfam" id="PF12768"/>
    </source>
</evidence>
<name>A0AA43QLY5_9LECA</name>
<dbReference type="Gene3D" id="2.120.10.80">
    <property type="entry name" value="Kelch-type beta propeller"/>
    <property type="match status" value="1"/>
</dbReference>
<dbReference type="InterPro" id="IPR048265">
    <property type="entry name" value="Rax2-like_third"/>
</dbReference>
<dbReference type="InterPro" id="IPR024982">
    <property type="entry name" value="Rax2-like_C"/>
</dbReference>
<feature type="chain" id="PRO_5041207745" description="Cellular morphogenesis protein" evidence="2">
    <location>
        <begin position="33"/>
        <end position="1236"/>
    </location>
</feature>
<keyword evidence="7" id="KW-1185">Reference proteome</keyword>
<dbReference type="AlphaFoldDB" id="A0AA43QLY5"/>
<evidence type="ECO:0000259" key="4">
    <source>
        <dbReference type="Pfam" id="PF20842"/>
    </source>
</evidence>
<gene>
    <name evidence="6" type="ORF">OHK93_007576</name>
</gene>
<keyword evidence="1" id="KW-0472">Membrane</keyword>
<feature type="transmembrane region" description="Helical" evidence="1">
    <location>
        <begin position="1163"/>
        <end position="1190"/>
    </location>
</feature>